<dbReference type="PROSITE" id="PS50043">
    <property type="entry name" value="HTH_LUXR_2"/>
    <property type="match status" value="1"/>
</dbReference>
<keyword evidence="4" id="KW-0804">Transcription</keyword>
<dbReference type="PANTHER" id="PTHR43214:SF24">
    <property type="entry name" value="TRANSCRIPTIONAL REGULATORY PROTEIN NARL-RELATED"/>
    <property type="match status" value="1"/>
</dbReference>
<dbReference type="InterPro" id="IPR039420">
    <property type="entry name" value="WalR-like"/>
</dbReference>
<evidence type="ECO:0000256" key="4">
    <source>
        <dbReference type="ARBA" id="ARBA00023163"/>
    </source>
</evidence>
<feature type="domain" description="Response regulatory" evidence="7">
    <location>
        <begin position="4"/>
        <end position="120"/>
    </location>
</feature>
<organism evidence="9">
    <name type="scientific">Isoptericola variabilis (strain 225)</name>
    <dbReference type="NCBI Taxonomy" id="743718"/>
    <lineage>
        <taxon>Bacteria</taxon>
        <taxon>Bacillati</taxon>
        <taxon>Actinomycetota</taxon>
        <taxon>Actinomycetes</taxon>
        <taxon>Micrococcales</taxon>
        <taxon>Promicromonosporaceae</taxon>
        <taxon>Isoptericola</taxon>
    </lineage>
</organism>
<keyword evidence="2" id="KW-0805">Transcription regulation</keyword>
<dbReference type="CDD" id="cd17535">
    <property type="entry name" value="REC_NarL-like"/>
    <property type="match status" value="1"/>
</dbReference>
<dbReference type="InterPro" id="IPR001789">
    <property type="entry name" value="Sig_transdc_resp-reg_receiver"/>
</dbReference>
<dbReference type="HOGENOM" id="CLU_000445_90_10_11"/>
<dbReference type="InterPro" id="IPR000792">
    <property type="entry name" value="Tscrpt_reg_LuxR_C"/>
</dbReference>
<dbReference type="GO" id="GO:0003677">
    <property type="term" value="F:DNA binding"/>
    <property type="evidence" value="ECO:0007669"/>
    <property type="project" value="UniProtKB-KW"/>
</dbReference>
<name>F6FVY9_ISOV2</name>
<dbReference type="SMART" id="SM00421">
    <property type="entry name" value="HTH_LUXR"/>
    <property type="match status" value="1"/>
</dbReference>
<evidence type="ECO:0000259" key="7">
    <source>
        <dbReference type="PROSITE" id="PS50110"/>
    </source>
</evidence>
<evidence type="ECO:0000256" key="3">
    <source>
        <dbReference type="ARBA" id="ARBA00023125"/>
    </source>
</evidence>
<dbReference type="Pfam" id="PF00196">
    <property type="entry name" value="GerE"/>
    <property type="match status" value="1"/>
</dbReference>
<dbReference type="PANTHER" id="PTHR43214">
    <property type="entry name" value="TWO-COMPONENT RESPONSE REGULATOR"/>
    <property type="match status" value="1"/>
</dbReference>
<dbReference type="InterPro" id="IPR016032">
    <property type="entry name" value="Sig_transdc_resp-reg_C-effctor"/>
</dbReference>
<dbReference type="CDD" id="cd06170">
    <property type="entry name" value="LuxR_C_like"/>
    <property type="match status" value="1"/>
</dbReference>
<dbReference type="Gene3D" id="3.40.50.2300">
    <property type="match status" value="1"/>
</dbReference>
<dbReference type="Pfam" id="PF00072">
    <property type="entry name" value="Response_reg"/>
    <property type="match status" value="1"/>
</dbReference>
<reference evidence="8 9" key="1">
    <citation type="submission" date="2011-05" db="EMBL/GenBank/DDBJ databases">
        <title>Complete sequence of Isoptericola variabilis 225.</title>
        <authorList>
            <consortium name="US DOE Joint Genome Institute"/>
            <person name="Lucas S."/>
            <person name="Han J."/>
            <person name="Lapidus A."/>
            <person name="Cheng J.-F."/>
            <person name="Goodwin L."/>
            <person name="Pitluck S."/>
            <person name="Peters L."/>
            <person name="Mikhailova N."/>
            <person name="Zeytun A."/>
            <person name="Han C."/>
            <person name="Tapia R."/>
            <person name="Land M."/>
            <person name="Hauser L."/>
            <person name="Kyrpides N."/>
            <person name="Ivanova N."/>
            <person name="Pagani I."/>
            <person name="Siebers A."/>
            <person name="Allgaier M."/>
            <person name="Thelen M."/>
            <person name="Hugenholtz P."/>
            <person name="Gladden J."/>
            <person name="Woyke T."/>
        </authorList>
    </citation>
    <scope>NUCLEOTIDE SEQUENCE [LARGE SCALE GENOMIC DNA]</scope>
    <source>
        <strain evidence="9">225</strain>
    </source>
</reference>
<dbReference type="SUPFAM" id="SSF52172">
    <property type="entry name" value="CheY-like"/>
    <property type="match status" value="1"/>
</dbReference>
<proteinExistence type="predicted"/>
<dbReference type="GO" id="GO:0006355">
    <property type="term" value="P:regulation of DNA-templated transcription"/>
    <property type="evidence" value="ECO:0007669"/>
    <property type="project" value="InterPro"/>
</dbReference>
<evidence type="ECO:0000256" key="1">
    <source>
        <dbReference type="ARBA" id="ARBA00022553"/>
    </source>
</evidence>
<evidence type="ECO:0000313" key="8">
    <source>
        <dbReference type="EMBL" id="AEG44459.1"/>
    </source>
</evidence>
<evidence type="ECO:0000256" key="2">
    <source>
        <dbReference type="ARBA" id="ARBA00023015"/>
    </source>
</evidence>
<keyword evidence="9" id="KW-1185">Reference proteome</keyword>
<dbReference type="eggNOG" id="COG2197">
    <property type="taxonomic scope" value="Bacteria"/>
</dbReference>
<evidence type="ECO:0000313" key="9">
    <source>
        <dbReference type="Proteomes" id="UP000009236"/>
    </source>
</evidence>
<accession>F6FVY9</accession>
<sequence>MTVRVVIADDHPVFLDGLRLLLDTAPGIEVVGTAADGAQLLEVAGRTAVDVVVADLDMPGLDGAAAARALLANRSDVAVLVLTMHDDDTSVRRALAAGARGYVLKGAAPGSIVRAVHAVAEGDTVLNGDVGARVLRAAADARGGAGTTAPPPGLASLTVREAEVLELVAQGLGNHAIAGRLHLSVKTVQNRVSDLLAKTGAASRAELVARARDAGMGGRA</sequence>
<dbReference type="InterPro" id="IPR058245">
    <property type="entry name" value="NreC/VraR/RcsB-like_REC"/>
</dbReference>
<dbReference type="PRINTS" id="PR00038">
    <property type="entry name" value="HTHLUXR"/>
</dbReference>
<gene>
    <name evidence="8" type="ordered locus">Isova_1709</name>
</gene>
<keyword evidence="1 5" id="KW-0597">Phosphoprotein</keyword>
<dbReference type="Proteomes" id="UP000009236">
    <property type="component" value="Chromosome"/>
</dbReference>
<dbReference type="AlphaFoldDB" id="F6FVY9"/>
<evidence type="ECO:0000259" key="6">
    <source>
        <dbReference type="PROSITE" id="PS50043"/>
    </source>
</evidence>
<keyword evidence="3" id="KW-0238">DNA-binding</keyword>
<dbReference type="GO" id="GO:0000160">
    <property type="term" value="P:phosphorelay signal transduction system"/>
    <property type="evidence" value="ECO:0007669"/>
    <property type="project" value="InterPro"/>
</dbReference>
<dbReference type="KEGG" id="iva:Isova_1709"/>
<feature type="domain" description="HTH luxR-type" evidence="6">
    <location>
        <begin position="150"/>
        <end position="215"/>
    </location>
</feature>
<dbReference type="STRING" id="743718.Isova_1709"/>
<dbReference type="SMART" id="SM00448">
    <property type="entry name" value="REC"/>
    <property type="match status" value="1"/>
</dbReference>
<dbReference type="EMBL" id="CP002810">
    <property type="protein sequence ID" value="AEG44459.1"/>
    <property type="molecule type" value="Genomic_DNA"/>
</dbReference>
<dbReference type="InterPro" id="IPR011006">
    <property type="entry name" value="CheY-like_superfamily"/>
</dbReference>
<feature type="modified residue" description="4-aspartylphosphate" evidence="5">
    <location>
        <position position="55"/>
    </location>
</feature>
<dbReference type="PROSITE" id="PS50110">
    <property type="entry name" value="RESPONSE_REGULATORY"/>
    <property type="match status" value="1"/>
</dbReference>
<dbReference type="SUPFAM" id="SSF46894">
    <property type="entry name" value="C-terminal effector domain of the bipartite response regulators"/>
    <property type="match status" value="1"/>
</dbReference>
<evidence type="ECO:0000256" key="5">
    <source>
        <dbReference type="PROSITE-ProRule" id="PRU00169"/>
    </source>
</evidence>
<protein>
    <submittedName>
        <fullName evidence="8">Two component transcriptional regulator, LuxR family</fullName>
    </submittedName>
</protein>